<accession>A0A452Z0W5</accession>
<dbReference type="AlphaFoldDB" id="A0A452Z0W5"/>
<sequence length="77" mass="9028">MPRLNYASGPLKYSWATCCHGQDNQARGDSRSKHHTTVRRSWCNYSPVQYNMTLYKIDSLVYCMGLRARCFVVNEKY</sequence>
<dbReference type="EnsemblPlants" id="AET1Gv20593400.8">
    <property type="protein sequence ID" value="AET1Gv20593400.8"/>
    <property type="gene ID" value="AET1Gv20593400"/>
</dbReference>
<proteinExistence type="predicted"/>
<reference evidence="2" key="1">
    <citation type="journal article" date="2014" name="Science">
        <title>Ancient hybridizations among the ancestral genomes of bread wheat.</title>
        <authorList>
            <consortium name="International Wheat Genome Sequencing Consortium,"/>
            <person name="Marcussen T."/>
            <person name="Sandve S.R."/>
            <person name="Heier L."/>
            <person name="Spannagl M."/>
            <person name="Pfeifer M."/>
            <person name="Jakobsen K.S."/>
            <person name="Wulff B.B."/>
            <person name="Steuernagel B."/>
            <person name="Mayer K.F."/>
            <person name="Olsen O.A."/>
        </authorList>
    </citation>
    <scope>NUCLEOTIDE SEQUENCE [LARGE SCALE GENOMIC DNA]</scope>
    <source>
        <strain evidence="2">cv. AL8/78</strain>
    </source>
</reference>
<keyword evidence="2" id="KW-1185">Reference proteome</keyword>
<reference evidence="2" key="2">
    <citation type="journal article" date="2017" name="Nat. Plants">
        <title>The Aegilops tauschii genome reveals multiple impacts of transposons.</title>
        <authorList>
            <person name="Zhao G."/>
            <person name="Zou C."/>
            <person name="Li K."/>
            <person name="Wang K."/>
            <person name="Li T."/>
            <person name="Gao L."/>
            <person name="Zhang X."/>
            <person name="Wang H."/>
            <person name="Yang Z."/>
            <person name="Liu X."/>
            <person name="Jiang W."/>
            <person name="Mao L."/>
            <person name="Kong X."/>
            <person name="Jiao Y."/>
            <person name="Jia J."/>
        </authorList>
    </citation>
    <scope>NUCLEOTIDE SEQUENCE [LARGE SCALE GENOMIC DNA]</scope>
    <source>
        <strain evidence="2">cv. AL8/78</strain>
    </source>
</reference>
<dbReference type="Proteomes" id="UP000015105">
    <property type="component" value="Chromosome 1D"/>
</dbReference>
<protein>
    <submittedName>
        <fullName evidence="1">Uncharacterized protein</fullName>
    </submittedName>
</protein>
<evidence type="ECO:0000313" key="1">
    <source>
        <dbReference type="EnsemblPlants" id="AET1Gv20593400.8"/>
    </source>
</evidence>
<reference evidence="1" key="5">
    <citation type="journal article" date="2021" name="G3 (Bethesda)">
        <title>Aegilops tauschii genome assembly Aet v5.0 features greater sequence contiguity and improved annotation.</title>
        <authorList>
            <person name="Wang L."/>
            <person name="Zhu T."/>
            <person name="Rodriguez J.C."/>
            <person name="Deal K.R."/>
            <person name="Dubcovsky J."/>
            <person name="McGuire P.E."/>
            <person name="Lux T."/>
            <person name="Spannagl M."/>
            <person name="Mayer K.F.X."/>
            <person name="Baldrich P."/>
            <person name="Meyers B.C."/>
            <person name="Huo N."/>
            <person name="Gu Y.Q."/>
            <person name="Zhou H."/>
            <person name="Devos K.M."/>
            <person name="Bennetzen J.L."/>
            <person name="Unver T."/>
            <person name="Budak H."/>
            <person name="Gulick P.J."/>
            <person name="Galiba G."/>
            <person name="Kalapos B."/>
            <person name="Nelson D.R."/>
            <person name="Li P."/>
            <person name="You F.M."/>
            <person name="Luo M.C."/>
            <person name="Dvorak J."/>
        </authorList>
    </citation>
    <scope>NUCLEOTIDE SEQUENCE [LARGE SCALE GENOMIC DNA]</scope>
    <source>
        <strain evidence="1">cv. AL8/78</strain>
    </source>
</reference>
<evidence type="ECO:0000313" key="2">
    <source>
        <dbReference type="Proteomes" id="UP000015105"/>
    </source>
</evidence>
<dbReference type="Gramene" id="AET1Gv20593400.8">
    <property type="protein sequence ID" value="AET1Gv20593400.8"/>
    <property type="gene ID" value="AET1Gv20593400"/>
</dbReference>
<reference evidence="1" key="4">
    <citation type="submission" date="2019-03" db="UniProtKB">
        <authorList>
            <consortium name="EnsemblPlants"/>
        </authorList>
    </citation>
    <scope>IDENTIFICATION</scope>
</reference>
<reference evidence="1" key="3">
    <citation type="journal article" date="2017" name="Nature">
        <title>Genome sequence of the progenitor of the wheat D genome Aegilops tauschii.</title>
        <authorList>
            <person name="Luo M.C."/>
            <person name="Gu Y.Q."/>
            <person name="Puiu D."/>
            <person name="Wang H."/>
            <person name="Twardziok S.O."/>
            <person name="Deal K.R."/>
            <person name="Huo N."/>
            <person name="Zhu T."/>
            <person name="Wang L."/>
            <person name="Wang Y."/>
            <person name="McGuire P.E."/>
            <person name="Liu S."/>
            <person name="Long H."/>
            <person name="Ramasamy R.K."/>
            <person name="Rodriguez J.C."/>
            <person name="Van S.L."/>
            <person name="Yuan L."/>
            <person name="Wang Z."/>
            <person name="Xia Z."/>
            <person name="Xiao L."/>
            <person name="Anderson O.D."/>
            <person name="Ouyang S."/>
            <person name="Liang Y."/>
            <person name="Zimin A.V."/>
            <person name="Pertea G."/>
            <person name="Qi P."/>
            <person name="Bennetzen J.L."/>
            <person name="Dai X."/>
            <person name="Dawson M.W."/>
            <person name="Muller H.G."/>
            <person name="Kugler K."/>
            <person name="Rivarola-Duarte L."/>
            <person name="Spannagl M."/>
            <person name="Mayer K.F.X."/>
            <person name="Lu F.H."/>
            <person name="Bevan M.W."/>
            <person name="Leroy P."/>
            <person name="Li P."/>
            <person name="You F.M."/>
            <person name="Sun Q."/>
            <person name="Liu Z."/>
            <person name="Lyons E."/>
            <person name="Wicker T."/>
            <person name="Salzberg S.L."/>
            <person name="Devos K.M."/>
            <person name="Dvorak J."/>
        </authorList>
    </citation>
    <scope>NUCLEOTIDE SEQUENCE [LARGE SCALE GENOMIC DNA]</scope>
    <source>
        <strain evidence="1">cv. AL8/78</strain>
    </source>
</reference>
<name>A0A452Z0W5_AEGTS</name>
<organism evidence="1 2">
    <name type="scientific">Aegilops tauschii subsp. strangulata</name>
    <name type="common">Goatgrass</name>
    <dbReference type="NCBI Taxonomy" id="200361"/>
    <lineage>
        <taxon>Eukaryota</taxon>
        <taxon>Viridiplantae</taxon>
        <taxon>Streptophyta</taxon>
        <taxon>Embryophyta</taxon>
        <taxon>Tracheophyta</taxon>
        <taxon>Spermatophyta</taxon>
        <taxon>Magnoliopsida</taxon>
        <taxon>Liliopsida</taxon>
        <taxon>Poales</taxon>
        <taxon>Poaceae</taxon>
        <taxon>BOP clade</taxon>
        <taxon>Pooideae</taxon>
        <taxon>Triticodae</taxon>
        <taxon>Triticeae</taxon>
        <taxon>Triticinae</taxon>
        <taxon>Aegilops</taxon>
    </lineage>
</organism>